<evidence type="ECO:0000259" key="9">
    <source>
        <dbReference type="PROSITE" id="PS50011"/>
    </source>
</evidence>
<dbReference type="AlphaFoldDB" id="A0A1F8A7X2"/>
<dbReference type="PROSITE" id="PS50011">
    <property type="entry name" value="PROTEIN_KINASE_DOM"/>
    <property type="match status" value="1"/>
</dbReference>
<evidence type="ECO:0000256" key="8">
    <source>
        <dbReference type="ARBA" id="ARBA00048679"/>
    </source>
</evidence>
<dbReference type="GO" id="GO:0004674">
    <property type="term" value="F:protein serine/threonine kinase activity"/>
    <property type="evidence" value="ECO:0007669"/>
    <property type="project" value="UniProtKB-KW"/>
</dbReference>
<accession>A0A1F8A7X2</accession>
<comment type="caution">
    <text evidence="10">The sequence shown here is derived from an EMBL/GenBank/DDBJ whole genome shotgun (WGS) entry which is preliminary data.</text>
</comment>
<keyword evidence="4" id="KW-0547">Nucleotide-binding</keyword>
<evidence type="ECO:0000256" key="2">
    <source>
        <dbReference type="ARBA" id="ARBA00022527"/>
    </source>
</evidence>
<comment type="catalytic activity">
    <reaction evidence="7">
        <text>L-threonyl-[protein] + ATP = O-phospho-L-threonyl-[protein] + ADP + H(+)</text>
        <dbReference type="Rhea" id="RHEA:46608"/>
        <dbReference type="Rhea" id="RHEA-COMP:11060"/>
        <dbReference type="Rhea" id="RHEA-COMP:11605"/>
        <dbReference type="ChEBI" id="CHEBI:15378"/>
        <dbReference type="ChEBI" id="CHEBI:30013"/>
        <dbReference type="ChEBI" id="CHEBI:30616"/>
        <dbReference type="ChEBI" id="CHEBI:61977"/>
        <dbReference type="ChEBI" id="CHEBI:456216"/>
        <dbReference type="EC" id="2.7.11.1"/>
    </reaction>
</comment>
<evidence type="ECO:0000313" key="10">
    <source>
        <dbReference type="EMBL" id="OGM47773.1"/>
    </source>
</evidence>
<dbReference type="EMBL" id="LYCR01000020">
    <property type="protein sequence ID" value="OGM47773.1"/>
    <property type="molecule type" value="Genomic_DNA"/>
</dbReference>
<keyword evidence="11" id="KW-1185">Reference proteome</keyword>
<dbReference type="STRING" id="109264.A0A1F8A7X2"/>
<dbReference type="OrthoDB" id="5979581at2759"/>
<dbReference type="RefSeq" id="XP_022391490.1">
    <property type="nucleotide sequence ID" value="XM_022530363.1"/>
</dbReference>
<dbReference type="SMART" id="SM00220">
    <property type="entry name" value="S_TKc"/>
    <property type="match status" value="1"/>
</dbReference>
<evidence type="ECO:0000256" key="5">
    <source>
        <dbReference type="ARBA" id="ARBA00022777"/>
    </source>
</evidence>
<name>A0A1F8A7X2_9EURO</name>
<dbReference type="InterPro" id="IPR000719">
    <property type="entry name" value="Prot_kinase_dom"/>
</dbReference>
<comment type="catalytic activity">
    <reaction evidence="8">
        <text>L-seryl-[protein] + ATP = O-phospho-L-seryl-[protein] + ADP + H(+)</text>
        <dbReference type="Rhea" id="RHEA:17989"/>
        <dbReference type="Rhea" id="RHEA-COMP:9863"/>
        <dbReference type="Rhea" id="RHEA-COMP:11604"/>
        <dbReference type="ChEBI" id="CHEBI:15378"/>
        <dbReference type="ChEBI" id="CHEBI:29999"/>
        <dbReference type="ChEBI" id="CHEBI:30616"/>
        <dbReference type="ChEBI" id="CHEBI:83421"/>
        <dbReference type="ChEBI" id="CHEBI:456216"/>
        <dbReference type="EC" id="2.7.11.1"/>
    </reaction>
</comment>
<dbReference type="SUPFAM" id="SSF56112">
    <property type="entry name" value="Protein kinase-like (PK-like)"/>
    <property type="match status" value="1"/>
</dbReference>
<sequence length="434" mass="50037">MASIFRLPSRLSRQFFPWRPLFPRPASPVREFSQFNYPLLDSTEKLEEETLPWYSPNDFYSVKIGEVFQSRYQVIGKLGYGGYSTVWLCRDLQQHDYVTLKVFERNSAEGRREIETHQHLNSLGKVDHAGAKLIRKALDSFQITSKEGTFGCLVHPTLGMSLYDFRTQLRAKVLPEKIVKLTLMHLLLALDYLHTEAGIVHTGMIPHYPSPEKPSNRVVSDIQEKNIMMALEDPSILADFEEEEKSSPSPRKILGNRVIYASRKLRKTKQHGRPTLCDFGQARRGSTTYQGDIQPYIYRAPEVLLRMPWDETVDIWNVGLLTWDLSQQGHLFYGRDSDKKGSDGHHIAEMIAIMGPPPKEMIQNSVYATEFFDDEGSWKGAIEIPSMSLETPEGNLEGEARLRFLQFLRKMLKWKSGERLSARELLEDPWLWSQ</sequence>
<organism evidence="10 11">
    <name type="scientific">Aspergillus bombycis</name>
    <dbReference type="NCBI Taxonomy" id="109264"/>
    <lineage>
        <taxon>Eukaryota</taxon>
        <taxon>Fungi</taxon>
        <taxon>Dikarya</taxon>
        <taxon>Ascomycota</taxon>
        <taxon>Pezizomycotina</taxon>
        <taxon>Eurotiomycetes</taxon>
        <taxon>Eurotiomycetidae</taxon>
        <taxon>Eurotiales</taxon>
        <taxon>Aspergillaceae</taxon>
        <taxon>Aspergillus</taxon>
    </lineage>
</organism>
<keyword evidence="2" id="KW-0723">Serine/threonine-protein kinase</keyword>
<dbReference type="InterPro" id="IPR051334">
    <property type="entry name" value="SRPK"/>
</dbReference>
<gene>
    <name evidence="10" type="ORF">ABOM_003233</name>
</gene>
<evidence type="ECO:0000256" key="4">
    <source>
        <dbReference type="ARBA" id="ARBA00022741"/>
    </source>
</evidence>
<dbReference type="GO" id="GO:0000245">
    <property type="term" value="P:spliceosomal complex assembly"/>
    <property type="evidence" value="ECO:0007669"/>
    <property type="project" value="TreeGrafter"/>
</dbReference>
<keyword evidence="6" id="KW-0067">ATP-binding</keyword>
<dbReference type="Pfam" id="PF00069">
    <property type="entry name" value="Pkinase"/>
    <property type="match status" value="2"/>
</dbReference>
<feature type="domain" description="Protein kinase" evidence="9">
    <location>
        <begin position="72"/>
        <end position="431"/>
    </location>
</feature>
<evidence type="ECO:0000256" key="1">
    <source>
        <dbReference type="ARBA" id="ARBA00012513"/>
    </source>
</evidence>
<protein>
    <recommendedName>
        <fullName evidence="1">non-specific serine/threonine protein kinase</fullName>
        <ecNumber evidence="1">2.7.11.1</ecNumber>
    </recommendedName>
</protein>
<keyword evidence="3" id="KW-0808">Transferase</keyword>
<dbReference type="PANTHER" id="PTHR47634">
    <property type="entry name" value="PROTEIN KINASE DOMAIN-CONTAINING PROTEIN-RELATED"/>
    <property type="match status" value="1"/>
</dbReference>
<dbReference type="EC" id="2.7.11.1" evidence="1"/>
<keyword evidence="5 10" id="KW-0418">Kinase</keyword>
<evidence type="ECO:0000256" key="6">
    <source>
        <dbReference type="ARBA" id="ARBA00022840"/>
    </source>
</evidence>
<dbReference type="Gene3D" id="3.30.200.20">
    <property type="entry name" value="Phosphorylase Kinase, domain 1"/>
    <property type="match status" value="1"/>
</dbReference>
<dbReference type="Gene3D" id="1.10.510.10">
    <property type="entry name" value="Transferase(Phosphotransferase) domain 1"/>
    <property type="match status" value="1"/>
</dbReference>
<dbReference type="Proteomes" id="UP000179179">
    <property type="component" value="Unassembled WGS sequence"/>
</dbReference>
<dbReference type="InterPro" id="IPR011009">
    <property type="entry name" value="Kinase-like_dom_sf"/>
</dbReference>
<evidence type="ECO:0000256" key="7">
    <source>
        <dbReference type="ARBA" id="ARBA00047899"/>
    </source>
</evidence>
<evidence type="ECO:0000256" key="3">
    <source>
        <dbReference type="ARBA" id="ARBA00022679"/>
    </source>
</evidence>
<proteinExistence type="predicted"/>
<dbReference type="GO" id="GO:0050684">
    <property type="term" value="P:regulation of mRNA processing"/>
    <property type="evidence" value="ECO:0007669"/>
    <property type="project" value="TreeGrafter"/>
</dbReference>
<dbReference type="GO" id="GO:0005524">
    <property type="term" value="F:ATP binding"/>
    <property type="evidence" value="ECO:0007669"/>
    <property type="project" value="UniProtKB-KW"/>
</dbReference>
<evidence type="ECO:0000313" key="11">
    <source>
        <dbReference type="Proteomes" id="UP000179179"/>
    </source>
</evidence>
<reference evidence="10 11" key="1">
    <citation type="journal article" date="2016" name="Genome Biol. Evol.">
        <title>Draft genome sequence of an aflatoxigenic Aspergillus species, A. bombycis.</title>
        <authorList>
            <person name="Moore G.G."/>
            <person name="Mack B.M."/>
            <person name="Beltz S.B."/>
            <person name="Gilbert M.K."/>
        </authorList>
    </citation>
    <scope>NUCLEOTIDE SEQUENCE [LARGE SCALE GENOMIC DNA]</scope>
    <source>
        <strain evidence="11">NRRL 26010</strain>
    </source>
</reference>
<dbReference type="GeneID" id="34446623"/>
<dbReference type="PANTHER" id="PTHR47634:SF9">
    <property type="entry name" value="PROTEIN KINASE DOMAIN-CONTAINING PROTEIN-RELATED"/>
    <property type="match status" value="1"/>
</dbReference>